<evidence type="ECO:0000256" key="2">
    <source>
        <dbReference type="SAM" id="SignalP"/>
    </source>
</evidence>
<accession>K0SKY6</accession>
<feature type="signal peptide" evidence="2">
    <location>
        <begin position="1"/>
        <end position="20"/>
    </location>
</feature>
<evidence type="ECO:0000256" key="1">
    <source>
        <dbReference type="SAM" id="MobiDB-lite"/>
    </source>
</evidence>
<name>K0SKY6_THAOC</name>
<dbReference type="Proteomes" id="UP000266841">
    <property type="component" value="Unassembled WGS sequence"/>
</dbReference>
<gene>
    <name evidence="3" type="ORF">THAOC_12025</name>
</gene>
<feature type="region of interest" description="Disordered" evidence="1">
    <location>
        <begin position="91"/>
        <end position="127"/>
    </location>
</feature>
<proteinExistence type="predicted"/>
<comment type="caution">
    <text evidence="3">The sequence shown here is derived from an EMBL/GenBank/DDBJ whole genome shotgun (WGS) entry which is preliminary data.</text>
</comment>
<keyword evidence="2" id="KW-0732">Signal</keyword>
<dbReference type="AlphaFoldDB" id="K0SKY6"/>
<protein>
    <submittedName>
        <fullName evidence="3">Uncharacterized protein</fullName>
    </submittedName>
</protein>
<evidence type="ECO:0000313" key="4">
    <source>
        <dbReference type="Proteomes" id="UP000266841"/>
    </source>
</evidence>
<feature type="compositionally biased region" description="Low complexity" evidence="1">
    <location>
        <begin position="372"/>
        <end position="384"/>
    </location>
</feature>
<sequence>MPPAVILLLCLAAFSPLAVSASSSSIDGRDLHEGDGLVKANDKGEGDGNLATDVEGTAFSYGAVGEIDVSHSRGDATADEDTAVGWLKVKDESDPSAGDEQDENDGEAVDRDLRGKAKTSKAKSSKDGKNLFGREGACDIEDFVGDRTYQQGDMCEKTFLSTIDCDGGPGNRRLCTYEEVSMDGGSSSYGTCVAFDPAKDLKYDRKRKLCVIGKRRGLVLKKLDDLFCNAELNLKIVKEMESQGVDDSTLLLYFSKDGGRNFYNKDDPRVATKDEDLRARRVQECGCIPDEDQCSSGTVCKDGVCIPCGLEYQPCCKSSNKCLRHRLFCINGSLSFNVECHNSSEQDWNFDQRNWRLIYPPAEDPSSRTMDSHLTGTSSSTGHHFPQSKFLPTALASTPPLLPWRAWDFLTCSLYPIEG</sequence>
<keyword evidence="4" id="KW-1185">Reference proteome</keyword>
<feature type="compositionally biased region" description="Acidic residues" evidence="1">
    <location>
        <begin position="97"/>
        <end position="107"/>
    </location>
</feature>
<feature type="chain" id="PRO_5003841228" evidence="2">
    <location>
        <begin position="21"/>
        <end position="419"/>
    </location>
</feature>
<reference evidence="3 4" key="1">
    <citation type="journal article" date="2012" name="Genome Biol.">
        <title>Genome and low-iron response of an oceanic diatom adapted to chronic iron limitation.</title>
        <authorList>
            <person name="Lommer M."/>
            <person name="Specht M."/>
            <person name="Roy A.S."/>
            <person name="Kraemer L."/>
            <person name="Andreson R."/>
            <person name="Gutowska M.A."/>
            <person name="Wolf J."/>
            <person name="Bergner S.V."/>
            <person name="Schilhabel M.B."/>
            <person name="Klostermeier U.C."/>
            <person name="Beiko R.G."/>
            <person name="Rosenstiel P."/>
            <person name="Hippler M."/>
            <person name="Laroche J."/>
        </authorList>
    </citation>
    <scope>NUCLEOTIDE SEQUENCE [LARGE SCALE GENOMIC DNA]</scope>
    <source>
        <strain evidence="3 4">CCMP1005</strain>
    </source>
</reference>
<dbReference type="EMBL" id="AGNL01013818">
    <property type="protein sequence ID" value="EJK66993.1"/>
    <property type="molecule type" value="Genomic_DNA"/>
</dbReference>
<organism evidence="3 4">
    <name type="scientific">Thalassiosira oceanica</name>
    <name type="common">Marine diatom</name>
    <dbReference type="NCBI Taxonomy" id="159749"/>
    <lineage>
        <taxon>Eukaryota</taxon>
        <taxon>Sar</taxon>
        <taxon>Stramenopiles</taxon>
        <taxon>Ochrophyta</taxon>
        <taxon>Bacillariophyta</taxon>
        <taxon>Coscinodiscophyceae</taxon>
        <taxon>Thalassiosirophycidae</taxon>
        <taxon>Thalassiosirales</taxon>
        <taxon>Thalassiosiraceae</taxon>
        <taxon>Thalassiosira</taxon>
    </lineage>
</organism>
<feature type="region of interest" description="Disordered" evidence="1">
    <location>
        <begin position="361"/>
        <end position="385"/>
    </location>
</feature>
<evidence type="ECO:0000313" key="3">
    <source>
        <dbReference type="EMBL" id="EJK66993.1"/>
    </source>
</evidence>